<dbReference type="SUPFAM" id="SSF47757">
    <property type="entry name" value="Chemotaxis receptor methyltransferase CheR, N-terminal domain"/>
    <property type="match status" value="1"/>
</dbReference>
<dbReference type="InterPro" id="IPR029063">
    <property type="entry name" value="SAM-dependent_MTases_sf"/>
</dbReference>
<evidence type="ECO:0000313" key="3">
    <source>
        <dbReference type="Proteomes" id="UP000028135"/>
    </source>
</evidence>
<dbReference type="RefSeq" id="WP_020819075.1">
    <property type="nucleotide sequence ID" value="NZ_JANF02000007.1"/>
</dbReference>
<dbReference type="Proteomes" id="UP000028135">
    <property type="component" value="Unassembled WGS sequence"/>
</dbReference>
<dbReference type="InterPro" id="IPR000780">
    <property type="entry name" value="CheR_MeTrfase"/>
</dbReference>
<evidence type="ECO:0000313" key="2">
    <source>
        <dbReference type="EMBL" id="KER37819.1"/>
    </source>
</evidence>
<protein>
    <submittedName>
        <fullName evidence="2">Protein-glutamate O-methyltransferase</fullName>
    </submittedName>
</protein>
<dbReference type="EMBL" id="JANF02000007">
    <property type="protein sequence ID" value="KER37819.1"/>
    <property type="molecule type" value="Genomic_DNA"/>
</dbReference>
<keyword evidence="2" id="KW-0808">Transferase</keyword>
<evidence type="ECO:0000259" key="1">
    <source>
        <dbReference type="PROSITE" id="PS50123"/>
    </source>
</evidence>
<feature type="domain" description="CheR-type methyltransferase" evidence="1">
    <location>
        <begin position="30"/>
        <end position="280"/>
    </location>
</feature>
<organism evidence="2 3">
    <name type="scientific">Sphingobium indicum F2</name>
    <dbReference type="NCBI Taxonomy" id="1450518"/>
    <lineage>
        <taxon>Bacteria</taxon>
        <taxon>Pseudomonadati</taxon>
        <taxon>Pseudomonadota</taxon>
        <taxon>Alphaproteobacteria</taxon>
        <taxon>Sphingomonadales</taxon>
        <taxon>Sphingomonadaceae</taxon>
        <taxon>Sphingobium</taxon>
    </lineage>
</organism>
<dbReference type="GO" id="GO:0008757">
    <property type="term" value="F:S-adenosylmethionine-dependent methyltransferase activity"/>
    <property type="evidence" value="ECO:0007669"/>
    <property type="project" value="InterPro"/>
</dbReference>
<dbReference type="InterPro" id="IPR022642">
    <property type="entry name" value="CheR_C"/>
</dbReference>
<dbReference type="Gene3D" id="3.40.50.150">
    <property type="entry name" value="Vaccinia Virus protein VP39"/>
    <property type="match status" value="1"/>
</dbReference>
<dbReference type="PROSITE" id="PS50123">
    <property type="entry name" value="CHER"/>
    <property type="match status" value="1"/>
</dbReference>
<dbReference type="PRINTS" id="PR00996">
    <property type="entry name" value="CHERMTFRASE"/>
</dbReference>
<dbReference type="InterPro" id="IPR050903">
    <property type="entry name" value="Bact_Chemotaxis_MeTrfase"/>
</dbReference>
<dbReference type="PANTHER" id="PTHR24422">
    <property type="entry name" value="CHEMOTAXIS PROTEIN METHYLTRANSFERASE"/>
    <property type="match status" value="1"/>
</dbReference>
<reference evidence="2 3" key="1">
    <citation type="submission" date="2014-05" db="EMBL/GenBank/DDBJ databases">
        <title>Genome Announcement of Sphingobium lucknowense F2.</title>
        <authorList>
            <person name="Lal R."/>
            <person name="Negi V."/>
            <person name="Lata P."/>
            <person name="Sangwan N."/>
            <person name="Gupta S.K."/>
            <person name="Rao D.L.N."/>
            <person name="Das S."/>
        </authorList>
    </citation>
    <scope>NUCLEOTIDE SEQUENCE [LARGE SCALE GENOMIC DNA]</scope>
    <source>
        <strain evidence="2 3">F2</strain>
    </source>
</reference>
<dbReference type="SUPFAM" id="SSF53335">
    <property type="entry name" value="S-adenosyl-L-methionine-dependent methyltransferases"/>
    <property type="match status" value="1"/>
</dbReference>
<name>A0A8E0WV47_9SPHN</name>
<comment type="caution">
    <text evidence="2">The sequence shown here is derived from an EMBL/GenBank/DDBJ whole genome shotgun (WGS) entry which is preliminary data.</text>
</comment>
<keyword evidence="2" id="KW-0489">Methyltransferase</keyword>
<accession>A0A8E0WV47</accession>
<dbReference type="GO" id="GO:0032259">
    <property type="term" value="P:methylation"/>
    <property type="evidence" value="ECO:0007669"/>
    <property type="project" value="UniProtKB-KW"/>
</dbReference>
<dbReference type="Pfam" id="PF01739">
    <property type="entry name" value="CheR"/>
    <property type="match status" value="1"/>
</dbReference>
<dbReference type="SMART" id="SM00138">
    <property type="entry name" value="MeTrc"/>
    <property type="match status" value="1"/>
</dbReference>
<sequence length="301" mass="33016">MALPPSADSLPSGSASAASMGGAARILSGLLEARTGQILSESRAWRMETALKPVLRAHGLSDMDALASRLMGRKDATLENDVVNALLNNESSFFRDLQIFDMIHRHILPRIQGQRSDRMLRIWSAGCSTGQEVYSLAIQLCNDMARWRGWRIEILATDISTAAIAQAKAGIFTQMDVQRGLPVGDLLKWFDPAGDDWRANAALRQMIDFRTDNLFDARAPTGEYDLLLCRNVLLYFTPERRQSVLRLLARHSHAGSVLLLGAGETVIGHSDDFVPHAEFRGGYGRRAAAATQAGGAMRRAV</sequence>
<dbReference type="PANTHER" id="PTHR24422:SF21">
    <property type="entry name" value="CHEMOTAXIS PROTEIN METHYLTRANSFERASE 1"/>
    <property type="match status" value="1"/>
</dbReference>
<proteinExistence type="predicted"/>
<gene>
    <name evidence="2" type="ORF">AL00_02960</name>
</gene>
<dbReference type="AlphaFoldDB" id="A0A8E0WV47"/>